<name>A0A977KX59_9CYAN</name>
<dbReference type="PANTHER" id="PTHR34547:SF1">
    <property type="entry name" value="YACP-LIKE NYN DOMAIN PROTEIN"/>
    <property type="match status" value="1"/>
</dbReference>
<dbReference type="Proteomes" id="UP001065613">
    <property type="component" value="Chromosome"/>
</dbReference>
<accession>A0A977KX59</accession>
<protein>
    <submittedName>
        <fullName evidence="1">NYN domain-containing protein</fullName>
    </submittedName>
</protein>
<dbReference type="PANTHER" id="PTHR34547">
    <property type="entry name" value="YACP-LIKE NYN DOMAIN PROTEIN"/>
    <property type="match status" value="1"/>
</dbReference>
<dbReference type="CDD" id="cd10912">
    <property type="entry name" value="PIN_YacP-like"/>
    <property type="match status" value="1"/>
</dbReference>
<evidence type="ECO:0000313" key="1">
    <source>
        <dbReference type="EMBL" id="UXE61559.1"/>
    </source>
</evidence>
<reference evidence="1" key="1">
    <citation type="submission" date="2021-04" db="EMBL/GenBank/DDBJ databases">
        <title>Genome sequence of Woronichinia naegeliana from Washington state freshwater lake bloom.</title>
        <authorList>
            <person name="Dreher T.W."/>
        </authorList>
    </citation>
    <scope>NUCLEOTIDE SEQUENCE</scope>
    <source>
        <strain evidence="1">WA131</strain>
    </source>
</reference>
<dbReference type="InterPro" id="IPR010298">
    <property type="entry name" value="YacP-like"/>
</dbReference>
<gene>
    <name evidence="1" type="ORF">KA717_00680</name>
</gene>
<sequence>MNTTAHAALLLVDGYNIIGSWSSLKLTRDRFGLEMARDELIETLINFTTHQGYQTQIVFDSQYQKTPSSQEMHGPHLSVYFTDWMQTADTYIEKRCASYARKTEVIPARLIVATSDRAQQLTILGYGAEWMSAKHLAQAVESNTYQRQKQHRTRPNKQGRLLAHSLDEKVKEKFSQWRHG</sequence>
<dbReference type="EMBL" id="CP073041">
    <property type="protein sequence ID" value="UXE61559.1"/>
    <property type="molecule type" value="Genomic_DNA"/>
</dbReference>
<organism evidence="1">
    <name type="scientific">Woronichinia naegeliana WA131</name>
    <dbReference type="NCBI Taxonomy" id="2824559"/>
    <lineage>
        <taxon>Bacteria</taxon>
        <taxon>Bacillati</taxon>
        <taxon>Cyanobacteriota</taxon>
        <taxon>Cyanophyceae</taxon>
        <taxon>Synechococcales</taxon>
        <taxon>Coelosphaeriaceae</taxon>
        <taxon>Woronichinia</taxon>
    </lineage>
</organism>
<dbReference type="KEGG" id="wna:KA717_00680"/>
<proteinExistence type="predicted"/>
<dbReference type="AlphaFoldDB" id="A0A977KX59"/>
<dbReference type="Pfam" id="PF05991">
    <property type="entry name" value="NYN_YacP"/>
    <property type="match status" value="1"/>
</dbReference>